<evidence type="ECO:0000256" key="1">
    <source>
        <dbReference type="SAM" id="MobiDB-lite"/>
    </source>
</evidence>
<feature type="region of interest" description="Disordered" evidence="1">
    <location>
        <begin position="1"/>
        <end position="49"/>
    </location>
</feature>
<evidence type="ECO:0000313" key="2">
    <source>
        <dbReference type="EMBL" id="CAG6486986.1"/>
    </source>
</evidence>
<name>A0A8D8FX93_CULPI</name>
<feature type="region of interest" description="Disordered" evidence="1">
    <location>
        <begin position="148"/>
        <end position="168"/>
    </location>
</feature>
<dbReference type="EMBL" id="HBUE01105539">
    <property type="protein sequence ID" value="CAG6486986.1"/>
    <property type="molecule type" value="Transcribed_RNA"/>
</dbReference>
<feature type="region of interest" description="Disordered" evidence="1">
    <location>
        <begin position="76"/>
        <end position="117"/>
    </location>
</feature>
<organism evidence="2">
    <name type="scientific">Culex pipiens</name>
    <name type="common">House mosquito</name>
    <dbReference type="NCBI Taxonomy" id="7175"/>
    <lineage>
        <taxon>Eukaryota</taxon>
        <taxon>Metazoa</taxon>
        <taxon>Ecdysozoa</taxon>
        <taxon>Arthropoda</taxon>
        <taxon>Hexapoda</taxon>
        <taxon>Insecta</taxon>
        <taxon>Pterygota</taxon>
        <taxon>Neoptera</taxon>
        <taxon>Endopterygota</taxon>
        <taxon>Diptera</taxon>
        <taxon>Nematocera</taxon>
        <taxon>Culicoidea</taxon>
        <taxon>Culicidae</taxon>
        <taxon>Culicinae</taxon>
        <taxon>Culicini</taxon>
        <taxon>Culex</taxon>
        <taxon>Culex</taxon>
    </lineage>
</organism>
<proteinExistence type="predicted"/>
<protein>
    <submittedName>
        <fullName evidence="2">(northern house mosquito) hypothetical protein</fullName>
    </submittedName>
</protein>
<reference evidence="2" key="1">
    <citation type="submission" date="2021-05" db="EMBL/GenBank/DDBJ databases">
        <authorList>
            <person name="Alioto T."/>
            <person name="Alioto T."/>
            <person name="Gomez Garrido J."/>
        </authorList>
    </citation>
    <scope>NUCLEOTIDE SEQUENCE</scope>
</reference>
<dbReference type="AlphaFoldDB" id="A0A8D8FX93"/>
<feature type="compositionally biased region" description="Basic and acidic residues" evidence="1">
    <location>
        <begin position="108"/>
        <end position="117"/>
    </location>
</feature>
<sequence length="180" mass="20082">MVHISLPRSQIHPEGGRRRVRQHARAVQRPVRAADSTEATPVLPGDLERPRQANASLQVVRQHPRVPQQVLPEPLSGLLDSLQPGRGLPAVPRGDATAVLLDRRRPRHGDDRPADQRYHYANGHHVAQPNAEGRHRGGPRQRHRPAVLLHDARPARGRNPQTVASGHGCGWWRPIVERPL</sequence>
<accession>A0A8D8FX93</accession>